<evidence type="ECO:0000313" key="6">
    <source>
        <dbReference type="Proteomes" id="UP000468591"/>
    </source>
</evidence>
<dbReference type="InterPro" id="IPR029052">
    <property type="entry name" value="Metallo-depent_PP-like"/>
</dbReference>
<dbReference type="SUPFAM" id="SSF55816">
    <property type="entry name" value="5'-nucleotidase (syn. UDP-sugar hydrolase), C-terminal domain"/>
    <property type="match status" value="1"/>
</dbReference>
<dbReference type="GO" id="GO:0000166">
    <property type="term" value="F:nucleotide binding"/>
    <property type="evidence" value="ECO:0007669"/>
    <property type="project" value="UniProtKB-KW"/>
</dbReference>
<proteinExistence type="inferred from homology"/>
<dbReference type="InterPro" id="IPR008334">
    <property type="entry name" value="5'-Nucleotdase_C"/>
</dbReference>
<dbReference type="GO" id="GO:0009166">
    <property type="term" value="P:nucleotide catabolic process"/>
    <property type="evidence" value="ECO:0007669"/>
    <property type="project" value="InterPro"/>
</dbReference>
<sequence length="623" mass="67875">MRDDLHTLHDPGVRPFGQRDADTRQSVACLRVLATTDIHMQLLGYDYTLDRPAQHHGLAGLATLIREARAEAKAQAMPSILIDNGDLLQGSVLGQQLARLPVTPSHPVVACLNDLQYDGLGLGNHDLDHGVAYLADIAKHLSAPVVSSNLAFPSEFPAVHHALIRCRLPDASDPTPSVLHIGLVSALPELTAVWNEHQLRGNASVLSARRRVSAETRRLRQQGADLVILLAHMGLEGRPAEKRYTDDARALATIHGIDAIISGHTHRRLPGQDHEGYAHVDTDKGALASRPAAMPGFEASDLAVLDLKLGWSEGLGWRVLDHQACLRPNLPDTPPDPRIVARCKPAHDALRSDLARACGHSDLPIHNFFSLATPTATCALVSCAKYRAIARGIADLPERDLPILATASAHTAGGRGGPAHFLHIPPGTVYRRHLAGLSPYGNAIWALRVNGDDLRRWLEHTAGVFHQLTPENPDQPLLRQDRPAFDFDTIFGLDYAIDPTRPAGTRLVRFMYKGRPVTPDQSFVLATIQFRAAGGGGGHQFDESQIILRSETSVSSALIDLLKEGDYAYDLAGRPWQFATPYPVSAVIRSAPESRKYLRDIVHLSPIYQGTDPEGLARIRLSL</sequence>
<evidence type="ECO:0000259" key="3">
    <source>
        <dbReference type="Pfam" id="PF00149"/>
    </source>
</evidence>
<gene>
    <name evidence="5" type="ORF">GV827_12095</name>
</gene>
<dbReference type="Proteomes" id="UP000468591">
    <property type="component" value="Unassembled WGS sequence"/>
</dbReference>
<dbReference type="SUPFAM" id="SSF56300">
    <property type="entry name" value="Metallo-dependent phosphatases"/>
    <property type="match status" value="1"/>
</dbReference>
<dbReference type="Pfam" id="PF02872">
    <property type="entry name" value="5_nucleotid_C"/>
    <property type="match status" value="1"/>
</dbReference>
<keyword evidence="6" id="KW-1185">Reference proteome</keyword>
<feature type="domain" description="Calcineurin-like phosphoesterase" evidence="3">
    <location>
        <begin position="30"/>
        <end position="267"/>
    </location>
</feature>
<keyword evidence="2" id="KW-0378">Hydrolase</keyword>
<dbReference type="Pfam" id="PF00149">
    <property type="entry name" value="Metallophos"/>
    <property type="match status" value="1"/>
</dbReference>
<dbReference type="GO" id="GO:0030288">
    <property type="term" value="C:outer membrane-bounded periplasmic space"/>
    <property type="evidence" value="ECO:0007669"/>
    <property type="project" value="TreeGrafter"/>
</dbReference>
<accession>A0A6P0CAJ2</accession>
<comment type="caution">
    <text evidence="5">The sequence shown here is derived from an EMBL/GenBank/DDBJ whole genome shotgun (WGS) entry which is preliminary data.</text>
</comment>
<dbReference type="PANTHER" id="PTHR11575:SF6">
    <property type="entry name" value="2',3'-CYCLIC-NUCLEOTIDE 2'-PHOSPHODIESTERASE_3'-NUCLEOTIDASE"/>
    <property type="match status" value="1"/>
</dbReference>
<keyword evidence="1" id="KW-0732">Signal</keyword>
<dbReference type="PANTHER" id="PTHR11575">
    <property type="entry name" value="5'-NUCLEOTIDASE-RELATED"/>
    <property type="match status" value="1"/>
</dbReference>
<dbReference type="InterPro" id="IPR036907">
    <property type="entry name" value="5'-Nucleotdase_C_sf"/>
</dbReference>
<name>A0A6P0CAJ2_9RHOB</name>
<dbReference type="Gene3D" id="3.90.780.10">
    <property type="entry name" value="5'-Nucleotidase, C-terminal domain"/>
    <property type="match status" value="1"/>
</dbReference>
<evidence type="ECO:0000256" key="1">
    <source>
        <dbReference type="ARBA" id="ARBA00022729"/>
    </source>
</evidence>
<dbReference type="PRINTS" id="PR01607">
    <property type="entry name" value="APYRASEFAMLY"/>
</dbReference>
<dbReference type="RefSeq" id="WP_164354057.1">
    <property type="nucleotide sequence ID" value="NZ_JAABNT010000006.1"/>
</dbReference>
<evidence type="ECO:0000259" key="4">
    <source>
        <dbReference type="Pfam" id="PF02872"/>
    </source>
</evidence>
<dbReference type="InterPro" id="IPR004843">
    <property type="entry name" value="Calcineurin-like_PHP"/>
</dbReference>
<dbReference type="InterPro" id="IPR006179">
    <property type="entry name" value="5_nucleotidase/apyrase"/>
</dbReference>
<keyword evidence="2" id="KW-0547">Nucleotide-binding</keyword>
<reference evidence="5 6" key="1">
    <citation type="submission" date="2020-01" db="EMBL/GenBank/DDBJ databases">
        <title>Sulfitobacter sediminilitoris sp. nov., isolated from a tidal flat.</title>
        <authorList>
            <person name="Park S."/>
            <person name="Yoon J.-H."/>
        </authorList>
    </citation>
    <scope>NUCLEOTIDE SEQUENCE [LARGE SCALE GENOMIC DNA]</scope>
    <source>
        <strain evidence="5 6">JBTF-M27</strain>
    </source>
</reference>
<dbReference type="GO" id="GO:0016787">
    <property type="term" value="F:hydrolase activity"/>
    <property type="evidence" value="ECO:0007669"/>
    <property type="project" value="UniProtKB-KW"/>
</dbReference>
<protein>
    <recommendedName>
        <fullName evidence="7">Bifunctional 2',3'-cyclic-nucleotide 2'-phosphodiesterase/3'-nucleotidase</fullName>
    </recommendedName>
</protein>
<comment type="similarity">
    <text evidence="2">Belongs to the 5'-nucleotidase family.</text>
</comment>
<evidence type="ECO:0000313" key="5">
    <source>
        <dbReference type="EMBL" id="NEK23142.1"/>
    </source>
</evidence>
<feature type="domain" description="5'-Nucleotidase C-terminal" evidence="4">
    <location>
        <begin position="358"/>
        <end position="540"/>
    </location>
</feature>
<organism evidence="5 6">
    <name type="scientific">Sulfitobacter sediminilitoris</name>
    <dbReference type="NCBI Taxonomy" id="2698830"/>
    <lineage>
        <taxon>Bacteria</taxon>
        <taxon>Pseudomonadati</taxon>
        <taxon>Pseudomonadota</taxon>
        <taxon>Alphaproteobacteria</taxon>
        <taxon>Rhodobacterales</taxon>
        <taxon>Roseobacteraceae</taxon>
        <taxon>Sulfitobacter</taxon>
    </lineage>
</organism>
<evidence type="ECO:0008006" key="7">
    <source>
        <dbReference type="Google" id="ProtNLM"/>
    </source>
</evidence>
<dbReference type="Gene3D" id="3.60.21.10">
    <property type="match status" value="1"/>
</dbReference>
<dbReference type="EMBL" id="JAABNT010000006">
    <property type="protein sequence ID" value="NEK23142.1"/>
    <property type="molecule type" value="Genomic_DNA"/>
</dbReference>
<evidence type="ECO:0000256" key="2">
    <source>
        <dbReference type="RuleBase" id="RU362119"/>
    </source>
</evidence>
<dbReference type="AlphaFoldDB" id="A0A6P0CAJ2"/>